<dbReference type="EMBL" id="CAXAMM010039463">
    <property type="protein sequence ID" value="CAK9086633.1"/>
    <property type="molecule type" value="Genomic_DNA"/>
</dbReference>
<evidence type="ECO:0000313" key="2">
    <source>
        <dbReference type="Proteomes" id="UP001642464"/>
    </source>
</evidence>
<comment type="caution">
    <text evidence="1">The sequence shown here is derived from an EMBL/GenBank/DDBJ whole genome shotgun (WGS) entry which is preliminary data.</text>
</comment>
<sequence>MASQQWQLVQGMQKMNLGQSTSQGWQLVSQMQPFPQAMASQPQMQQQQQQQQQQQPAAAYPAYPTYPALAYPSMPPPGAPGASAPPGPYGAPLPPFPPQVPQQAPGTCHVQRIRHQGSEKSTLGAVIVTISEGCSYDSIFKEVAQTDDQGTSVATYCVSISGLEQLGEALEDKDRASGDLAELIQDLGRVPAAKVVFNWECCSSCSEHGFQGGGLLPFGGCGQVPQRPSTSDASLRLAKLALNRGYMVMFSDFSLKALISHWDVHLFGPNPFRQTGVCSGQLQLNFDPEVLKSCSSRQLAKVGELCQDGKALIQAASNTIVYEVVEGAAETAERSTAYMLQILTTATNPHTPWLPQTQQKSTAGHVLLSYPSGGRMLTSAGHWKELVHLGGVSEEALLRVAERYYGKAYSTNLGAQLQQCCDMGSRMQMQQASAQQFVQMSAPY</sequence>
<name>A0ABP0QG77_9DINO</name>
<organism evidence="1 2">
    <name type="scientific">Durusdinium trenchii</name>
    <dbReference type="NCBI Taxonomy" id="1381693"/>
    <lineage>
        <taxon>Eukaryota</taxon>
        <taxon>Sar</taxon>
        <taxon>Alveolata</taxon>
        <taxon>Dinophyceae</taxon>
        <taxon>Suessiales</taxon>
        <taxon>Symbiodiniaceae</taxon>
        <taxon>Durusdinium</taxon>
    </lineage>
</organism>
<accession>A0ABP0QG77</accession>
<keyword evidence="2" id="KW-1185">Reference proteome</keyword>
<reference evidence="1 2" key="1">
    <citation type="submission" date="2024-02" db="EMBL/GenBank/DDBJ databases">
        <authorList>
            <person name="Chen Y."/>
            <person name="Shah S."/>
            <person name="Dougan E. K."/>
            <person name="Thang M."/>
            <person name="Chan C."/>
        </authorList>
    </citation>
    <scope>NUCLEOTIDE SEQUENCE [LARGE SCALE GENOMIC DNA]</scope>
</reference>
<dbReference type="Proteomes" id="UP001642464">
    <property type="component" value="Unassembled WGS sequence"/>
</dbReference>
<gene>
    <name evidence="1" type="ORF">SCF082_LOCUS40977</name>
</gene>
<proteinExistence type="predicted"/>
<protein>
    <submittedName>
        <fullName evidence="1">Uncharacterized protein</fullName>
    </submittedName>
</protein>
<evidence type="ECO:0000313" key="1">
    <source>
        <dbReference type="EMBL" id="CAK9086633.1"/>
    </source>
</evidence>